<proteinExistence type="predicted"/>
<sequence>MRACKWLGIELVEVSWAEKLVSAVGSCVAIFCVFCVTRYSLPAAAAAGVIASMGATAVLLYAVPQGPLSQPWPLIGGHTISAVIGVCCARYVDNTAVATALAVGLAIGVMYQCKCIHPPGGATAFTAVMGGSAVHELGFTFVLYPVLLNALVMLVLAIVINYPFRWRRYPAFLVRRFDEAEPENLQVSEDVHKHVLASIRSLDSFVDVSEDDLLYLASDIAARVGNKNESDAVSVRRSVSSDRWNDVASDEPERTLTP</sequence>
<dbReference type="InterPro" id="IPR007065">
    <property type="entry name" value="HPP"/>
</dbReference>
<gene>
    <name evidence="4" type="ORF">Pla100_23730</name>
</gene>
<feature type="compositionally biased region" description="Basic and acidic residues" evidence="1">
    <location>
        <begin position="239"/>
        <end position="258"/>
    </location>
</feature>
<keyword evidence="2" id="KW-1133">Transmembrane helix</keyword>
<dbReference type="Proteomes" id="UP000316213">
    <property type="component" value="Unassembled WGS sequence"/>
</dbReference>
<comment type="caution">
    <text evidence="4">The sequence shown here is derived from an EMBL/GenBank/DDBJ whole genome shotgun (WGS) entry which is preliminary data.</text>
</comment>
<accession>A0A5C6AG93</accession>
<keyword evidence="5" id="KW-1185">Reference proteome</keyword>
<name>A0A5C6AG93_9BACT</name>
<dbReference type="AlphaFoldDB" id="A0A5C6AG93"/>
<organism evidence="4 5">
    <name type="scientific">Neorhodopirellula pilleata</name>
    <dbReference type="NCBI Taxonomy" id="2714738"/>
    <lineage>
        <taxon>Bacteria</taxon>
        <taxon>Pseudomonadati</taxon>
        <taxon>Planctomycetota</taxon>
        <taxon>Planctomycetia</taxon>
        <taxon>Pirellulales</taxon>
        <taxon>Pirellulaceae</taxon>
        <taxon>Neorhodopirellula</taxon>
    </lineage>
</organism>
<evidence type="ECO:0000313" key="5">
    <source>
        <dbReference type="Proteomes" id="UP000316213"/>
    </source>
</evidence>
<feature type="transmembrane region" description="Helical" evidence="2">
    <location>
        <begin position="20"/>
        <end position="37"/>
    </location>
</feature>
<feature type="region of interest" description="Disordered" evidence="1">
    <location>
        <begin position="237"/>
        <end position="258"/>
    </location>
</feature>
<dbReference type="InterPro" id="IPR058581">
    <property type="entry name" value="TM_HPP"/>
</dbReference>
<feature type="transmembrane region" description="Helical" evidence="2">
    <location>
        <begin position="141"/>
        <end position="162"/>
    </location>
</feature>
<reference evidence="4 5" key="1">
    <citation type="submission" date="2019-02" db="EMBL/GenBank/DDBJ databases">
        <title>Deep-cultivation of Planctomycetes and their phenomic and genomic characterization uncovers novel biology.</title>
        <authorList>
            <person name="Wiegand S."/>
            <person name="Jogler M."/>
            <person name="Boedeker C."/>
            <person name="Pinto D."/>
            <person name="Vollmers J."/>
            <person name="Rivas-Marin E."/>
            <person name="Kohn T."/>
            <person name="Peeters S.H."/>
            <person name="Heuer A."/>
            <person name="Rast P."/>
            <person name="Oberbeckmann S."/>
            <person name="Bunk B."/>
            <person name="Jeske O."/>
            <person name="Meyerdierks A."/>
            <person name="Storesund J.E."/>
            <person name="Kallscheuer N."/>
            <person name="Luecker S."/>
            <person name="Lage O.M."/>
            <person name="Pohl T."/>
            <person name="Merkel B.J."/>
            <person name="Hornburger P."/>
            <person name="Mueller R.-W."/>
            <person name="Bruemmer F."/>
            <person name="Labrenz M."/>
            <person name="Spormann A.M."/>
            <person name="Op Den Camp H."/>
            <person name="Overmann J."/>
            <person name="Amann R."/>
            <person name="Jetten M.S.M."/>
            <person name="Mascher T."/>
            <person name="Medema M.H."/>
            <person name="Devos D.P."/>
            <person name="Kaster A.-K."/>
            <person name="Ovreas L."/>
            <person name="Rohde M."/>
            <person name="Galperin M.Y."/>
            <person name="Jogler C."/>
        </authorList>
    </citation>
    <scope>NUCLEOTIDE SEQUENCE [LARGE SCALE GENOMIC DNA]</scope>
    <source>
        <strain evidence="4 5">Pla100</strain>
    </source>
</reference>
<dbReference type="PANTHER" id="PTHR33741:SF5">
    <property type="entry name" value="TRANSMEMBRANE PROTEIN DDB_G0269096-RELATED"/>
    <property type="match status" value="1"/>
</dbReference>
<dbReference type="PANTHER" id="PTHR33741">
    <property type="entry name" value="TRANSMEMBRANE PROTEIN DDB_G0269096-RELATED"/>
    <property type="match status" value="1"/>
</dbReference>
<keyword evidence="2" id="KW-0812">Transmembrane</keyword>
<evidence type="ECO:0000259" key="3">
    <source>
        <dbReference type="Pfam" id="PF04982"/>
    </source>
</evidence>
<dbReference type="OrthoDB" id="9811720at2"/>
<evidence type="ECO:0000256" key="1">
    <source>
        <dbReference type="SAM" id="MobiDB-lite"/>
    </source>
</evidence>
<dbReference type="RefSeq" id="WP_146577854.1">
    <property type="nucleotide sequence ID" value="NZ_SJPM01000004.1"/>
</dbReference>
<evidence type="ECO:0000256" key="2">
    <source>
        <dbReference type="SAM" id="Phobius"/>
    </source>
</evidence>
<dbReference type="EMBL" id="SJPM01000004">
    <property type="protein sequence ID" value="TWT97223.1"/>
    <property type="molecule type" value="Genomic_DNA"/>
</dbReference>
<feature type="domain" description="HPP transmembrane region" evidence="3">
    <location>
        <begin position="14"/>
        <end position="170"/>
    </location>
</feature>
<evidence type="ECO:0000313" key="4">
    <source>
        <dbReference type="EMBL" id="TWT97223.1"/>
    </source>
</evidence>
<dbReference type="Pfam" id="PF04982">
    <property type="entry name" value="TM_HPP"/>
    <property type="match status" value="1"/>
</dbReference>
<feature type="transmembrane region" description="Helical" evidence="2">
    <location>
        <begin position="44"/>
        <end position="63"/>
    </location>
</feature>
<protein>
    <submittedName>
        <fullName evidence="4">HPP family protein</fullName>
    </submittedName>
</protein>
<keyword evidence="2" id="KW-0472">Membrane</keyword>